<dbReference type="AlphaFoldDB" id="A0AAV1TMI5"/>
<feature type="region of interest" description="Disordered" evidence="1">
    <location>
        <begin position="1"/>
        <end position="34"/>
    </location>
</feature>
<comment type="caution">
    <text evidence="2">The sequence shown here is derived from an EMBL/GenBank/DDBJ whole genome shotgun (WGS) entry which is preliminary data.</text>
</comment>
<feature type="compositionally biased region" description="Basic and acidic residues" evidence="1">
    <location>
        <begin position="19"/>
        <end position="34"/>
    </location>
</feature>
<evidence type="ECO:0000313" key="2">
    <source>
        <dbReference type="EMBL" id="CAK7923450.1"/>
    </source>
</evidence>
<reference evidence="2" key="1">
    <citation type="submission" date="2024-01" db="EMBL/GenBank/DDBJ databases">
        <authorList>
            <person name="Webb A."/>
        </authorList>
    </citation>
    <scope>NUCLEOTIDE SEQUENCE</scope>
    <source>
        <strain evidence="2">Pm1</strain>
    </source>
</reference>
<gene>
    <name evidence="2" type="ORF">PM001_LOCUS8600</name>
</gene>
<proteinExistence type="predicted"/>
<organism evidence="2 3">
    <name type="scientific">Peronospora matthiolae</name>
    <dbReference type="NCBI Taxonomy" id="2874970"/>
    <lineage>
        <taxon>Eukaryota</taxon>
        <taxon>Sar</taxon>
        <taxon>Stramenopiles</taxon>
        <taxon>Oomycota</taxon>
        <taxon>Peronosporomycetes</taxon>
        <taxon>Peronosporales</taxon>
        <taxon>Peronosporaceae</taxon>
        <taxon>Peronospora</taxon>
    </lineage>
</organism>
<evidence type="ECO:0000256" key="1">
    <source>
        <dbReference type="SAM" id="MobiDB-lite"/>
    </source>
</evidence>
<accession>A0AAV1TMI5</accession>
<dbReference type="EMBL" id="CAKLBY020000069">
    <property type="protein sequence ID" value="CAK7923450.1"/>
    <property type="molecule type" value="Genomic_DNA"/>
</dbReference>
<evidence type="ECO:0000313" key="3">
    <source>
        <dbReference type="Proteomes" id="UP001162060"/>
    </source>
</evidence>
<protein>
    <submittedName>
        <fullName evidence="2">Uncharacterized protein</fullName>
    </submittedName>
</protein>
<dbReference type="Proteomes" id="UP001162060">
    <property type="component" value="Unassembled WGS sequence"/>
</dbReference>
<name>A0AAV1TMI5_9STRA</name>
<sequence>MLANKAPRFAKASGSVVEDASRPASDKRKVQSGD</sequence>